<dbReference type="InterPro" id="IPR001279">
    <property type="entry name" value="Metallo-B-lactamas"/>
</dbReference>
<sequence>MKLRILGCSGGIAAGLRTTSMLLDHDILIDAGTGVGDLTLAEMRRIDHAFITHSHLDHTVSIPFLLDSVAGTRGHPLTVYALAETIAILQEHMFNWKLWPDFTQIPNAEFPWLRFQPVAPGKTVELNGRKITPLPARHTVPAVGYLLDSGKASLAYSGDTIDCPEFWEALNEVENLRHLIIETSFANEENDIAHASRHYYPALLAEQLPMLLKQAEIHITHLGPGDQPRILSEIRAAVHGTAPSVLALGQLFEF</sequence>
<proteinExistence type="predicted"/>
<dbReference type="SUPFAM" id="SSF56281">
    <property type="entry name" value="Metallo-hydrolase/oxidoreductase"/>
    <property type="match status" value="1"/>
</dbReference>
<dbReference type="InterPro" id="IPR036866">
    <property type="entry name" value="RibonucZ/Hydroxyglut_hydro"/>
</dbReference>
<dbReference type="Gene3D" id="3.60.15.10">
    <property type="entry name" value="Ribonuclease Z/Hydroxyacylglutathione hydrolase-like"/>
    <property type="match status" value="1"/>
</dbReference>
<evidence type="ECO:0000313" key="2">
    <source>
        <dbReference type="EMBL" id="BCB26907.1"/>
    </source>
</evidence>
<gene>
    <name evidence="2" type="ORF">SKTS_17930</name>
</gene>
<dbReference type="InterPro" id="IPR000396">
    <property type="entry name" value="Pdiesterase2"/>
</dbReference>
<dbReference type="PRINTS" id="PR00388">
    <property type="entry name" value="PDIESTERASE2"/>
</dbReference>
<evidence type="ECO:0000259" key="1">
    <source>
        <dbReference type="SMART" id="SM00849"/>
    </source>
</evidence>
<name>A0A6F8VCS1_9PROT</name>
<feature type="domain" description="Metallo-beta-lactamase" evidence="1">
    <location>
        <begin position="17"/>
        <end position="203"/>
    </location>
</feature>
<dbReference type="PANTHER" id="PTHR42663">
    <property type="entry name" value="HYDROLASE C777.06C-RELATED-RELATED"/>
    <property type="match status" value="1"/>
</dbReference>
<dbReference type="RefSeq" id="WP_173063573.1">
    <property type="nucleotide sequence ID" value="NZ_AP022853.1"/>
</dbReference>
<organism evidence="2 3">
    <name type="scientific">Sulfurimicrobium lacus</name>
    <dbReference type="NCBI Taxonomy" id="2715678"/>
    <lineage>
        <taxon>Bacteria</taxon>
        <taxon>Pseudomonadati</taxon>
        <taxon>Pseudomonadota</taxon>
        <taxon>Betaproteobacteria</taxon>
        <taxon>Nitrosomonadales</taxon>
        <taxon>Sulfuricellaceae</taxon>
        <taxon>Sulfurimicrobium</taxon>
    </lineage>
</organism>
<accession>A0A6F8VCS1</accession>
<reference evidence="3" key="1">
    <citation type="submission" date="2020-03" db="EMBL/GenBank/DDBJ databases">
        <title>Complete genome sequence of sulfur-oxidizing bacterium skT11.</title>
        <authorList>
            <person name="Kanda M."/>
            <person name="Kojima H."/>
            <person name="Fukui M."/>
        </authorList>
    </citation>
    <scope>NUCLEOTIDE SEQUENCE [LARGE SCALE GENOMIC DNA]</scope>
    <source>
        <strain evidence="3">skT11</strain>
    </source>
</reference>
<protein>
    <submittedName>
        <fullName evidence="2">cAMP phosphodiesterase class-II:metallo-beta-lactamase superfamily protein</fullName>
    </submittedName>
</protein>
<dbReference type="AlphaFoldDB" id="A0A6F8VCS1"/>
<dbReference type="SMART" id="SM00849">
    <property type="entry name" value="Lactamase_B"/>
    <property type="match status" value="1"/>
</dbReference>
<dbReference type="EMBL" id="AP022853">
    <property type="protein sequence ID" value="BCB26907.1"/>
    <property type="molecule type" value="Genomic_DNA"/>
</dbReference>
<dbReference type="KEGG" id="slac:SKTS_17930"/>
<dbReference type="GO" id="GO:0006198">
    <property type="term" value="P:cAMP catabolic process"/>
    <property type="evidence" value="ECO:0007669"/>
    <property type="project" value="InterPro"/>
</dbReference>
<dbReference type="Proteomes" id="UP000502260">
    <property type="component" value="Chromosome"/>
</dbReference>
<dbReference type="GO" id="GO:0004115">
    <property type="term" value="F:3',5'-cyclic-AMP phosphodiesterase activity"/>
    <property type="evidence" value="ECO:0007669"/>
    <property type="project" value="InterPro"/>
</dbReference>
<dbReference type="CDD" id="cd07735">
    <property type="entry name" value="class_II_PDE_MBL-fold"/>
    <property type="match status" value="1"/>
</dbReference>
<evidence type="ECO:0000313" key="3">
    <source>
        <dbReference type="Proteomes" id="UP000502260"/>
    </source>
</evidence>
<dbReference type="Pfam" id="PF12706">
    <property type="entry name" value="Lactamase_B_2"/>
    <property type="match status" value="1"/>
</dbReference>
<dbReference type="PANTHER" id="PTHR42663:SF6">
    <property type="entry name" value="HYDROLASE C777.06C-RELATED"/>
    <property type="match status" value="1"/>
</dbReference>
<keyword evidence="3" id="KW-1185">Reference proteome</keyword>